<keyword evidence="3" id="KW-0496">Mitochondrion</keyword>
<dbReference type="InterPro" id="IPR024319">
    <property type="entry name" value="ATPase_expression_mit"/>
</dbReference>
<dbReference type="EMBL" id="JAGMUU010000010">
    <property type="protein sequence ID" value="KAH7144382.1"/>
    <property type="molecule type" value="Genomic_DNA"/>
</dbReference>
<organism evidence="4 5">
    <name type="scientific">Dactylonectria estremocensis</name>
    <dbReference type="NCBI Taxonomy" id="1079267"/>
    <lineage>
        <taxon>Eukaryota</taxon>
        <taxon>Fungi</taxon>
        <taxon>Dikarya</taxon>
        <taxon>Ascomycota</taxon>
        <taxon>Pezizomycotina</taxon>
        <taxon>Sordariomycetes</taxon>
        <taxon>Hypocreomycetidae</taxon>
        <taxon>Hypocreales</taxon>
        <taxon>Nectriaceae</taxon>
        <taxon>Dactylonectria</taxon>
    </lineage>
</organism>
<dbReference type="Proteomes" id="UP000717696">
    <property type="component" value="Unassembled WGS sequence"/>
</dbReference>
<keyword evidence="5" id="KW-1185">Reference proteome</keyword>
<dbReference type="GO" id="GO:0005739">
    <property type="term" value="C:mitochondrion"/>
    <property type="evidence" value="ECO:0007669"/>
    <property type="project" value="UniProtKB-SubCell"/>
</dbReference>
<proteinExistence type="predicted"/>
<sequence length="657" mass="76396">MVSIPRKDRVFEQVVNLNFSFDGFANVSEGLELPTALDRLLRAIQCRDVPRIIPEFLEWANQLNHKDPYFAKNALDELRELPISTFSEILRWIDPIANPAHDVAHGLNITLGQTQFVDTSRLVDDYGIRIQHREVLDAVKILVEARQATGVQMLIPDYEVCIRCAGAASDKFAGVGFFGAIARHDKGPQRTTSTWTEFTKAIFSIEPMYYQFDRTRVISLARLRSSDRQTYNAESLRRIGRMKLNISNIRHLPFNRQPQRVAQELRMLSRMKYEARSHWERSKKYGVLIDENLLCATMISFARSNSLTRIKGIILQRGYHISLNEDKMTGQAHVGPGKWFRKGNPREPTKRLLHDIVEAFCSMSRVRAALALLVQISRQYSIQVPHETCSNLLQWAYVCSSKPYSRMYSMSQNYRVNNTGSKDVIDVWRFMTDYFKVTPTFEDYNVYIKALIFQRRLRLAVQVIREEAVPFYRRLEEEHSNIVLDELLQGITTPGHQRRQIEAHKEYMWFHIASWFTAILKTASRAKALRETDFTRVLIPNILDEFSEFFHPQISYRSAYGHIQMQRPGIEPRFNFEKNLRTTLPNNLSGVVVKALHREGKIDLEDPSFVWPQTQPFVVSDWKRRPIKRSRAVGPAPGPNEVGREMWWKTLERDLST</sequence>
<protein>
    <recommendedName>
        <fullName evidence="6">Pentatricopeptide repeat domain-containing protein</fullName>
    </recommendedName>
</protein>
<reference evidence="4" key="1">
    <citation type="journal article" date="2021" name="Nat. Commun.">
        <title>Genetic determinants of endophytism in the Arabidopsis root mycobiome.</title>
        <authorList>
            <person name="Mesny F."/>
            <person name="Miyauchi S."/>
            <person name="Thiergart T."/>
            <person name="Pickel B."/>
            <person name="Atanasova L."/>
            <person name="Karlsson M."/>
            <person name="Huettel B."/>
            <person name="Barry K.W."/>
            <person name="Haridas S."/>
            <person name="Chen C."/>
            <person name="Bauer D."/>
            <person name="Andreopoulos W."/>
            <person name="Pangilinan J."/>
            <person name="LaButti K."/>
            <person name="Riley R."/>
            <person name="Lipzen A."/>
            <person name="Clum A."/>
            <person name="Drula E."/>
            <person name="Henrissat B."/>
            <person name="Kohler A."/>
            <person name="Grigoriev I.V."/>
            <person name="Martin F.M."/>
            <person name="Hacquard S."/>
        </authorList>
    </citation>
    <scope>NUCLEOTIDE SEQUENCE</scope>
    <source>
        <strain evidence="4">MPI-CAGE-AT-0021</strain>
    </source>
</reference>
<evidence type="ECO:0008006" key="6">
    <source>
        <dbReference type="Google" id="ProtNLM"/>
    </source>
</evidence>
<gene>
    <name evidence="4" type="ORF">B0J13DRAFT_622931</name>
</gene>
<accession>A0A9P9EQB8</accession>
<evidence type="ECO:0000313" key="5">
    <source>
        <dbReference type="Proteomes" id="UP000717696"/>
    </source>
</evidence>
<comment type="caution">
    <text evidence="4">The sequence shown here is derived from an EMBL/GenBank/DDBJ whole genome shotgun (WGS) entry which is preliminary data.</text>
</comment>
<evidence type="ECO:0000313" key="4">
    <source>
        <dbReference type="EMBL" id="KAH7144382.1"/>
    </source>
</evidence>
<name>A0A9P9EQB8_9HYPO</name>
<evidence type="ECO:0000256" key="1">
    <source>
        <dbReference type="ARBA" id="ARBA00004173"/>
    </source>
</evidence>
<dbReference type="OrthoDB" id="185373at2759"/>
<keyword evidence="2" id="KW-0809">Transit peptide</keyword>
<evidence type="ECO:0000256" key="2">
    <source>
        <dbReference type="ARBA" id="ARBA00022946"/>
    </source>
</evidence>
<dbReference type="AlphaFoldDB" id="A0A9P9EQB8"/>
<comment type="subcellular location">
    <subcellularLocation>
        <location evidence="1">Mitochondrion</location>
    </subcellularLocation>
</comment>
<dbReference type="Pfam" id="PF12921">
    <property type="entry name" value="ATP13"/>
    <property type="match status" value="1"/>
</dbReference>
<evidence type="ECO:0000256" key="3">
    <source>
        <dbReference type="ARBA" id="ARBA00023128"/>
    </source>
</evidence>